<gene>
    <name evidence="1" type="ORF">H2O64_21295</name>
</gene>
<evidence type="ECO:0000313" key="1">
    <source>
        <dbReference type="EMBL" id="MBC8757219.1"/>
    </source>
</evidence>
<organism evidence="1 2">
    <name type="scientific">Kordia aestuariivivens</name>
    <dbReference type="NCBI Taxonomy" id="2759037"/>
    <lineage>
        <taxon>Bacteria</taxon>
        <taxon>Pseudomonadati</taxon>
        <taxon>Bacteroidota</taxon>
        <taxon>Flavobacteriia</taxon>
        <taxon>Flavobacteriales</taxon>
        <taxon>Flavobacteriaceae</taxon>
        <taxon>Kordia</taxon>
    </lineage>
</organism>
<proteinExistence type="predicted"/>
<dbReference type="Proteomes" id="UP000619238">
    <property type="component" value="Unassembled WGS sequence"/>
</dbReference>
<evidence type="ECO:0000313" key="2">
    <source>
        <dbReference type="Proteomes" id="UP000619238"/>
    </source>
</evidence>
<reference evidence="1 2" key="1">
    <citation type="submission" date="2020-07" db="EMBL/GenBank/DDBJ databases">
        <title>Description of Kordia aestuariivivens sp. nov., isolated from a tidal flat.</title>
        <authorList>
            <person name="Park S."/>
            <person name="Yoon J.-H."/>
        </authorList>
    </citation>
    <scope>NUCLEOTIDE SEQUENCE [LARGE SCALE GENOMIC DNA]</scope>
    <source>
        <strain evidence="1 2">YSTF-M3</strain>
    </source>
</reference>
<protein>
    <submittedName>
        <fullName evidence="1">Uncharacterized protein</fullName>
    </submittedName>
</protein>
<dbReference type="RefSeq" id="WP_187564262.1">
    <property type="nucleotide sequence ID" value="NZ_JACGWS010000017.1"/>
</dbReference>
<dbReference type="InterPro" id="IPR046228">
    <property type="entry name" value="DUF6261"/>
</dbReference>
<dbReference type="EMBL" id="JACGWS010000017">
    <property type="protein sequence ID" value="MBC8757219.1"/>
    <property type="molecule type" value="Genomic_DNA"/>
</dbReference>
<sequence>MKEPMLGRYRNSEFLQYMKDVLELVNRYDVATLQLTTQLNVLASITHQMETVFEQDQRNEITQELLDLDTKRGNVLRGAKLILEGCTYHSDVVIKNAAKKLLHNLHSYGTNIPRMNYQSETAVIDSMLAEWETEVTLSAALNLVPIATWISELKTVNSTFNDRYLARIKEVAENPIVSFYSLRTDGAAMYRALVSRLKAYMILGETATYQEIVNEIYELAKLYNQTVKMRAKY</sequence>
<accession>A0ABR7QFZ6</accession>
<dbReference type="Pfam" id="PF19775">
    <property type="entry name" value="DUF6261"/>
    <property type="match status" value="1"/>
</dbReference>
<comment type="caution">
    <text evidence="1">The sequence shown here is derived from an EMBL/GenBank/DDBJ whole genome shotgun (WGS) entry which is preliminary data.</text>
</comment>
<name>A0ABR7QFZ6_9FLAO</name>
<keyword evidence="2" id="KW-1185">Reference proteome</keyword>